<gene>
    <name evidence="1" type="ORF">METZ01_LOCUS320927</name>
</gene>
<protein>
    <submittedName>
        <fullName evidence="1">Uncharacterized protein</fullName>
    </submittedName>
</protein>
<sequence>VSLKKIWLKIFDKDKYYKKKHDQLQKNKEQIYKNKVEFFLQKIDNSLKSKKEISFLHSGHLGDIINSLPLIKEISKTKKCNYFVQSEKKIPTHVQNKSHPFGEFYLSKNSVEMLLPLLKKQSYLNSVEKFKNQEIDVNLDLFRDLPINFNLDSVRWYFHLTGFHYNLNEPYIEIDNHKFIKDKVVIIRSKRRKNFLINYKFLSNFKDLIFLGLKNEYLDLKKEVPNLEFYDCKDFLEMAEIIKNSKVFIGNLSFGYTLAEGLKVPRLLESNPEFPLVYPNGGRGYDFYFQNHFEMLFKKLYEYK</sequence>
<feature type="non-terminal residue" evidence="1">
    <location>
        <position position="1"/>
    </location>
</feature>
<organism evidence="1">
    <name type="scientific">marine metagenome</name>
    <dbReference type="NCBI Taxonomy" id="408172"/>
    <lineage>
        <taxon>unclassified sequences</taxon>
        <taxon>metagenomes</taxon>
        <taxon>ecological metagenomes</taxon>
    </lineage>
</organism>
<dbReference type="AlphaFoldDB" id="A0A382P3Y2"/>
<evidence type="ECO:0000313" key="1">
    <source>
        <dbReference type="EMBL" id="SVC68073.1"/>
    </source>
</evidence>
<reference evidence="1" key="1">
    <citation type="submission" date="2018-05" db="EMBL/GenBank/DDBJ databases">
        <authorList>
            <person name="Lanie J.A."/>
            <person name="Ng W.-L."/>
            <person name="Kazmierczak K.M."/>
            <person name="Andrzejewski T.M."/>
            <person name="Davidsen T.M."/>
            <person name="Wayne K.J."/>
            <person name="Tettelin H."/>
            <person name="Glass J.I."/>
            <person name="Rusch D."/>
            <person name="Podicherti R."/>
            <person name="Tsui H.-C.T."/>
            <person name="Winkler M.E."/>
        </authorList>
    </citation>
    <scope>NUCLEOTIDE SEQUENCE</scope>
</reference>
<accession>A0A382P3Y2</accession>
<proteinExistence type="predicted"/>
<name>A0A382P3Y2_9ZZZZ</name>
<dbReference type="EMBL" id="UINC01104708">
    <property type="protein sequence ID" value="SVC68073.1"/>
    <property type="molecule type" value="Genomic_DNA"/>
</dbReference>